<dbReference type="Proteomes" id="UP000189580">
    <property type="component" value="Chromosome c"/>
</dbReference>
<dbReference type="InterPro" id="IPR026749">
    <property type="entry name" value="Tmem135"/>
</dbReference>
<keyword evidence="3" id="KW-1185">Reference proteome</keyword>
<dbReference type="OrthoDB" id="4021778at2759"/>
<sequence length="401" mass="45370">MAPTSSILARKPNLVFATLHQLLKNELVNKSAKGFLAAYIYVLVPRFIAIISRGIRKKESALAILEKMLRALRNGLLPNRLPAFIGKLIAAVYVLNSVISRTNRGKKNPPAVFFISAFTSCAVLFWRYKKELGKSEQLLHRAELSDTADLTTIAFVRACDLLFHTLAIKSGVSTDLFHGIADVSFFTASSFVIMFSWFFYPHRLSPSYQKWITRAANMDDDFVTALRYIRNGDVYYNCDPKTHPKHDILNATAEKYGFDPLCADFSSPGPIPCKLIHQNSFENCELHALWRFYRGFITSMSIYFPLNVLLSLRSKSFVKSLPRILIGSSRSSVFLAAYITLNWYSVCLVRTRLGPILFPRATPHQLEDTYGPGLGALTCGLSKYYKGFVHRICFTWELDTN</sequence>
<dbReference type="GeneID" id="30036570"/>
<keyword evidence="1" id="KW-0812">Transmembrane</keyword>
<dbReference type="PANTHER" id="PTHR12459:SF15">
    <property type="entry name" value="TRANSMEMBRANE PROTEIN 135"/>
    <property type="match status" value="1"/>
</dbReference>
<dbReference type="EMBL" id="CP014500">
    <property type="protein sequence ID" value="ANB11617.1"/>
    <property type="molecule type" value="Genomic_DNA"/>
</dbReference>
<dbReference type="PANTHER" id="PTHR12459">
    <property type="entry name" value="TRANSMEMBRANE PROTEIN 135-RELATED"/>
    <property type="match status" value="1"/>
</dbReference>
<organism evidence="2 3">
    <name type="scientific">Sugiyamaella lignohabitans</name>
    <dbReference type="NCBI Taxonomy" id="796027"/>
    <lineage>
        <taxon>Eukaryota</taxon>
        <taxon>Fungi</taxon>
        <taxon>Dikarya</taxon>
        <taxon>Ascomycota</taxon>
        <taxon>Saccharomycotina</taxon>
        <taxon>Dipodascomycetes</taxon>
        <taxon>Dipodascales</taxon>
        <taxon>Trichomonascaceae</taxon>
        <taxon>Sugiyamaella</taxon>
    </lineage>
</organism>
<feature type="transmembrane region" description="Helical" evidence="1">
    <location>
        <begin position="324"/>
        <end position="344"/>
    </location>
</feature>
<evidence type="ECO:0008006" key="4">
    <source>
        <dbReference type="Google" id="ProtNLM"/>
    </source>
</evidence>
<keyword evidence="1" id="KW-1133">Transmembrane helix</keyword>
<proteinExistence type="predicted"/>
<feature type="transmembrane region" description="Helical" evidence="1">
    <location>
        <begin position="292"/>
        <end position="312"/>
    </location>
</feature>
<dbReference type="RefSeq" id="XP_018734094.1">
    <property type="nucleotide sequence ID" value="XM_018881507.1"/>
</dbReference>
<feature type="transmembrane region" description="Helical" evidence="1">
    <location>
        <begin position="176"/>
        <end position="200"/>
    </location>
</feature>
<reference evidence="2 3" key="1">
    <citation type="submission" date="2016-02" db="EMBL/GenBank/DDBJ databases">
        <title>Complete genome sequence and transcriptome regulation of the pentose utilising yeast Sugiyamaella lignohabitans.</title>
        <authorList>
            <person name="Bellasio M."/>
            <person name="Peymann A."/>
            <person name="Valli M."/>
            <person name="Sipitzky M."/>
            <person name="Graf A."/>
            <person name="Sauer M."/>
            <person name="Marx H."/>
            <person name="Mattanovich D."/>
        </authorList>
    </citation>
    <scope>NUCLEOTIDE SEQUENCE [LARGE SCALE GENOMIC DNA]</scope>
    <source>
        <strain evidence="2 3">CBS 10342</strain>
    </source>
</reference>
<evidence type="ECO:0000256" key="1">
    <source>
        <dbReference type="SAM" id="Phobius"/>
    </source>
</evidence>
<name>A0A161HHI1_9ASCO</name>
<accession>A0A161HHI1</accession>
<evidence type="ECO:0000313" key="3">
    <source>
        <dbReference type="Proteomes" id="UP000189580"/>
    </source>
</evidence>
<dbReference type="AlphaFoldDB" id="A0A161HHI1"/>
<feature type="transmembrane region" description="Helical" evidence="1">
    <location>
        <begin position="76"/>
        <end position="99"/>
    </location>
</feature>
<feature type="transmembrane region" description="Helical" evidence="1">
    <location>
        <begin position="36"/>
        <end position="55"/>
    </location>
</feature>
<evidence type="ECO:0000313" key="2">
    <source>
        <dbReference type="EMBL" id="ANB11617.1"/>
    </source>
</evidence>
<keyword evidence="1" id="KW-0472">Membrane</keyword>
<feature type="transmembrane region" description="Helical" evidence="1">
    <location>
        <begin position="111"/>
        <end position="128"/>
    </location>
</feature>
<gene>
    <name evidence="2" type="ORF">AWJ20_4438</name>
</gene>
<dbReference type="KEGG" id="slb:AWJ20_4438"/>
<protein>
    <recommendedName>
        <fullName evidence="4">Transmembrane protein 135 N-terminal domain-containing protein</fullName>
    </recommendedName>
</protein>